<organism evidence="2 3">
    <name type="scientific">candidate division MSBL1 archaeon SCGC-AAA261F17</name>
    <dbReference type="NCBI Taxonomy" id="1698274"/>
    <lineage>
        <taxon>Archaea</taxon>
        <taxon>Methanobacteriati</taxon>
        <taxon>Methanobacteriota</taxon>
        <taxon>candidate division MSBL1</taxon>
    </lineage>
</organism>
<reference evidence="2 3" key="1">
    <citation type="journal article" date="2016" name="Sci. Rep.">
        <title>Metabolic traits of an uncultured archaeal lineage -MSBL1- from brine pools of the Red Sea.</title>
        <authorList>
            <person name="Mwirichia R."/>
            <person name="Alam I."/>
            <person name="Rashid M."/>
            <person name="Vinu M."/>
            <person name="Ba-Alawi W."/>
            <person name="Anthony Kamau A."/>
            <person name="Kamanda Ngugi D."/>
            <person name="Goker M."/>
            <person name="Klenk H.P."/>
            <person name="Bajic V."/>
            <person name="Stingl U."/>
        </authorList>
    </citation>
    <scope>NUCLEOTIDE SEQUENCE [LARGE SCALE GENOMIC DNA]</scope>
    <source>
        <strain evidence="2">SCGC-AAA261F17</strain>
    </source>
</reference>
<evidence type="ECO:0000313" key="2">
    <source>
        <dbReference type="EMBL" id="KXB02053.1"/>
    </source>
</evidence>
<name>A0A133V6J1_9EURY</name>
<dbReference type="Proteomes" id="UP000070035">
    <property type="component" value="Unassembled WGS sequence"/>
</dbReference>
<dbReference type="EMBL" id="LHXY01000015">
    <property type="protein sequence ID" value="KXB02053.1"/>
    <property type="molecule type" value="Genomic_DNA"/>
</dbReference>
<feature type="region of interest" description="Disordered" evidence="1">
    <location>
        <begin position="1"/>
        <end position="57"/>
    </location>
</feature>
<dbReference type="AlphaFoldDB" id="A0A133V6J1"/>
<evidence type="ECO:0000256" key="1">
    <source>
        <dbReference type="SAM" id="MobiDB-lite"/>
    </source>
</evidence>
<protein>
    <submittedName>
        <fullName evidence="2">Uncharacterized protein</fullName>
    </submittedName>
</protein>
<comment type="caution">
    <text evidence="2">The sequence shown here is derived from an EMBL/GenBank/DDBJ whole genome shotgun (WGS) entry which is preliminary data.</text>
</comment>
<sequence>MYLNGIGSGAENARENPSGPSGPEIENVRENSTRPSTPEAENARENSTGQPPASWWNEHDLHAIPGLENASVEDLPTAEEVENILFNWPVFENIWTGCWIDWNGSYQDVLNILKDFNIEYHFGENNKLIINTPGIFYKKPGEPIPDWMTLYDNSEYRIWNYSDTLNSLYCSRYLDNLGIRNGIAIIPVFTATPPLIEAKVVVPVRKGLAYYIPTAGERAHWAGIWYALNLKPGGSNPYYTDPESEPLGDIEIHWRLGEGEYVDWLYTPQDGEPVMTWSDNGEPVDW</sequence>
<gene>
    <name evidence="2" type="ORF">AKJ44_01560</name>
</gene>
<accession>A0A133V6J1</accession>
<proteinExistence type="predicted"/>
<evidence type="ECO:0000313" key="3">
    <source>
        <dbReference type="Proteomes" id="UP000070035"/>
    </source>
</evidence>
<keyword evidence="3" id="KW-1185">Reference proteome</keyword>